<dbReference type="PANTHER" id="PTHR36848:SF2">
    <property type="entry name" value="SECRETED PROTEIN"/>
    <property type="match status" value="1"/>
</dbReference>
<dbReference type="InterPro" id="IPR053161">
    <property type="entry name" value="Ulvan_degrading_GH"/>
</dbReference>
<sequence length="780" mass="89623">MDKFKKISFFLSLILFISCSSEDKNWYPFPNSFFGQTYTAGPIALTSNLNERNIWQNINELNTSLARMSYVMQLGVPEVNIAWFLQDGAWPDEPNFQFRRLNSNYQESEISKHINLNGYTYDRISEKNLLSSNISGNKLNIGNGSYQALLVTNLKHTSPSILRKILALADAGLKVIFIGDFPQRSTGLSNFKIKDTEIVRYVEKISKLVFQLNDTQDLANTLKDLNIDPLIALLDKDKNYFRSAIRSCGSHKIIYFFNDSYEAQKKFFYLNKSLKNIKILDPFDGAIDEFSYRNFEENLTISIEGGKAKILILSQRTDSNNENCFKANEWINPDERYFPILRWWWPGNAVEKAKIQTELQKFKKANFSSIELQTLTIGMPKKYLMQNKNEIFQVGEQPFFDNLKYLFSQANAFKMNVDLTLGSGWSSGGPFIKDFPAQQLIKSELEIIGPVNGTIKPPKIQEPNYVSKTNFIVNKTIGKFDQDIDLMKVTLAKVKQSQKIDILTEFVDVSHSLNEDGLKLDVPAGKYKLFFIYQNNVSHNTLGSAYKGAWDESLVLDHLNKGGVEEYIEKLGNNWIEKIKPFKPRNFFIDSFELIGELPWSKKFFKTFEEMHGYSIAPYLPLIFKKNGESKYLYAIFGEEFLYQSEHNLSERVYEDYLHTREKLFMTEFLLPIKNWTSSLNIKLRLQAHGGYGNYLDAYAIADIPESEGLFAGGSFDFLKLASSAGNIANKKIVSSESFIKIDFNYNKLKIEDYERLAGNAFAAGINQIVFHGYPYELSY</sequence>
<proteinExistence type="predicted"/>
<dbReference type="PANTHER" id="PTHR36848">
    <property type="entry name" value="DNA-BINDING PROTEIN (PUTATIVE SECRETED PROTEIN)-RELATED"/>
    <property type="match status" value="1"/>
</dbReference>
<comment type="caution">
    <text evidence="1">The sequence shown here is derived from an EMBL/GenBank/DDBJ whole genome shotgun (WGS) entry which is preliminary data.</text>
</comment>
<gene>
    <name evidence="1" type="ORF">H2072_02530</name>
</gene>
<accession>A0A838Y1B8</accession>
<dbReference type="PROSITE" id="PS51257">
    <property type="entry name" value="PROKAR_LIPOPROTEIN"/>
    <property type="match status" value="1"/>
</dbReference>
<dbReference type="AlphaFoldDB" id="A0A838Y1B8"/>
<name>A0A838Y1B8_9GAMM</name>
<protein>
    <submittedName>
        <fullName evidence="1">Uncharacterized protein</fullName>
    </submittedName>
</protein>
<evidence type="ECO:0000313" key="1">
    <source>
        <dbReference type="EMBL" id="MBA4692605.1"/>
    </source>
</evidence>
<dbReference type="EMBL" id="JACETL010000023">
    <property type="protein sequence ID" value="MBA4692605.1"/>
    <property type="molecule type" value="Genomic_DNA"/>
</dbReference>
<organism evidence="1 2">
    <name type="scientific">SAR86 cluster bacterium</name>
    <dbReference type="NCBI Taxonomy" id="2030880"/>
    <lineage>
        <taxon>Bacteria</taxon>
        <taxon>Pseudomonadati</taxon>
        <taxon>Pseudomonadota</taxon>
        <taxon>Gammaproteobacteria</taxon>
        <taxon>SAR86 cluster</taxon>
    </lineage>
</organism>
<evidence type="ECO:0000313" key="2">
    <source>
        <dbReference type="Proteomes" id="UP000551848"/>
    </source>
</evidence>
<reference evidence="1 2" key="1">
    <citation type="submission" date="2020-06" db="EMBL/GenBank/DDBJ databases">
        <title>Dysbiosis in marine aquaculture revealed through microbiome analysis: reverse ecology for environmental sustainability.</title>
        <authorList>
            <person name="Haro-Moreno J.M."/>
            <person name="Coutinho F.H."/>
            <person name="Zaragoza-Solas A."/>
            <person name="Picazo A."/>
            <person name="Almagro-Moreno S."/>
            <person name="Lopez-Perez M."/>
        </authorList>
    </citation>
    <scope>NUCLEOTIDE SEQUENCE [LARGE SCALE GENOMIC DNA]</scope>
    <source>
        <strain evidence="1">MCMED-G41</strain>
    </source>
</reference>
<dbReference type="Proteomes" id="UP000551848">
    <property type="component" value="Unassembled WGS sequence"/>
</dbReference>
<dbReference type="Pfam" id="PF17132">
    <property type="entry name" value="Glyco_hydro_106"/>
    <property type="match status" value="2"/>
</dbReference>